<reference evidence="1" key="1">
    <citation type="journal article" date="2023" name="Mol. Phylogenet. Evol.">
        <title>Genome-scale phylogeny and comparative genomics of the fungal order Sordariales.</title>
        <authorList>
            <person name="Hensen N."/>
            <person name="Bonometti L."/>
            <person name="Westerberg I."/>
            <person name="Brannstrom I.O."/>
            <person name="Guillou S."/>
            <person name="Cros-Aarteil S."/>
            <person name="Calhoun S."/>
            <person name="Haridas S."/>
            <person name="Kuo A."/>
            <person name="Mondo S."/>
            <person name="Pangilinan J."/>
            <person name="Riley R."/>
            <person name="LaButti K."/>
            <person name="Andreopoulos B."/>
            <person name="Lipzen A."/>
            <person name="Chen C."/>
            <person name="Yan M."/>
            <person name="Daum C."/>
            <person name="Ng V."/>
            <person name="Clum A."/>
            <person name="Steindorff A."/>
            <person name="Ohm R.A."/>
            <person name="Martin F."/>
            <person name="Silar P."/>
            <person name="Natvig D.O."/>
            <person name="Lalanne C."/>
            <person name="Gautier V."/>
            <person name="Ament-Velasquez S.L."/>
            <person name="Kruys A."/>
            <person name="Hutchinson M.I."/>
            <person name="Powell A.J."/>
            <person name="Barry K."/>
            <person name="Miller A.N."/>
            <person name="Grigoriev I.V."/>
            <person name="Debuchy R."/>
            <person name="Gladieux P."/>
            <person name="Hiltunen Thoren M."/>
            <person name="Johannesson H."/>
        </authorList>
    </citation>
    <scope>NUCLEOTIDE SEQUENCE</scope>
    <source>
        <strain evidence="1">CBS 958.72</strain>
    </source>
</reference>
<evidence type="ECO:0000313" key="2">
    <source>
        <dbReference type="Proteomes" id="UP001287356"/>
    </source>
</evidence>
<gene>
    <name evidence="1" type="ORF">B0T24DRAFT_528292</name>
</gene>
<organism evidence="1 2">
    <name type="scientific">Lasiosphaeria ovina</name>
    <dbReference type="NCBI Taxonomy" id="92902"/>
    <lineage>
        <taxon>Eukaryota</taxon>
        <taxon>Fungi</taxon>
        <taxon>Dikarya</taxon>
        <taxon>Ascomycota</taxon>
        <taxon>Pezizomycotina</taxon>
        <taxon>Sordariomycetes</taxon>
        <taxon>Sordariomycetidae</taxon>
        <taxon>Sordariales</taxon>
        <taxon>Lasiosphaeriaceae</taxon>
        <taxon>Lasiosphaeria</taxon>
    </lineage>
</organism>
<keyword evidence="2" id="KW-1185">Reference proteome</keyword>
<name>A0AAE0KDF9_9PEZI</name>
<proteinExistence type="predicted"/>
<dbReference type="EMBL" id="JAULSN010000004">
    <property type="protein sequence ID" value="KAK3374125.1"/>
    <property type="molecule type" value="Genomic_DNA"/>
</dbReference>
<comment type="caution">
    <text evidence="1">The sequence shown here is derived from an EMBL/GenBank/DDBJ whole genome shotgun (WGS) entry which is preliminary data.</text>
</comment>
<dbReference type="AlphaFoldDB" id="A0AAE0KDF9"/>
<sequence length="327" mass="36709">MKVTIKNQENQIRQFQSLAFEGLNGGTWAAGDDTTIRAELESLQCNIKAWARKYAIDDMNSIKEIPANNYEIFLKALGNVVRLRTRKDELGCLQTSPMNKKAPTICLQALLSHRIYANIIKEPFFALGKRGRVLQSVYVDMKKANEKEAHIWRSRTIRLLSTPPATRTMGGGGGDNRQQSQDHEFALGLKDASQAVTNYFFDSPAKHLIRPSAFSPDNFSQTCSDMDSLVQQAALISFKLWSRRTALYLLGLPDLKDKSFSVVSDFMKAHPLHRLHDDDDKCNGFSVIIVTQPAVIGYGSSDGRDYSKSTERVWMKAEVLLSETAKI</sequence>
<dbReference type="Proteomes" id="UP001287356">
    <property type="component" value="Unassembled WGS sequence"/>
</dbReference>
<evidence type="ECO:0000313" key="1">
    <source>
        <dbReference type="EMBL" id="KAK3374125.1"/>
    </source>
</evidence>
<reference evidence="1" key="2">
    <citation type="submission" date="2023-06" db="EMBL/GenBank/DDBJ databases">
        <authorList>
            <consortium name="Lawrence Berkeley National Laboratory"/>
            <person name="Haridas S."/>
            <person name="Hensen N."/>
            <person name="Bonometti L."/>
            <person name="Westerberg I."/>
            <person name="Brannstrom I.O."/>
            <person name="Guillou S."/>
            <person name="Cros-Aarteil S."/>
            <person name="Calhoun S."/>
            <person name="Kuo A."/>
            <person name="Mondo S."/>
            <person name="Pangilinan J."/>
            <person name="Riley R."/>
            <person name="Labutti K."/>
            <person name="Andreopoulos B."/>
            <person name="Lipzen A."/>
            <person name="Chen C."/>
            <person name="Yanf M."/>
            <person name="Daum C."/>
            <person name="Ng V."/>
            <person name="Clum A."/>
            <person name="Steindorff A."/>
            <person name="Ohm R."/>
            <person name="Martin F."/>
            <person name="Silar P."/>
            <person name="Natvig D."/>
            <person name="Lalanne C."/>
            <person name="Gautier V."/>
            <person name="Ament-Velasquez S.L."/>
            <person name="Kruys A."/>
            <person name="Hutchinson M.I."/>
            <person name="Powell A.J."/>
            <person name="Barry K."/>
            <person name="Miller A.N."/>
            <person name="Grigoriev I.V."/>
            <person name="Debuchy R."/>
            <person name="Gladieux P."/>
            <person name="Thoren M.H."/>
            <person name="Johannesson H."/>
        </authorList>
    </citation>
    <scope>NUCLEOTIDE SEQUENCE</scope>
    <source>
        <strain evidence="1">CBS 958.72</strain>
    </source>
</reference>
<accession>A0AAE0KDF9</accession>
<protein>
    <submittedName>
        <fullName evidence="1">Uncharacterized protein</fullName>
    </submittedName>
</protein>